<dbReference type="Pfam" id="PF00786">
    <property type="entry name" value="PBD"/>
    <property type="match status" value="1"/>
</dbReference>
<proteinExistence type="predicted"/>
<dbReference type="PANTHER" id="PTHR45832:SF8">
    <property type="entry name" value="PROTEIN KINASE DOMAIN-CONTAINING PROTEIN"/>
    <property type="match status" value="1"/>
</dbReference>
<keyword evidence="6" id="KW-1185">Reference proteome</keyword>
<dbReference type="InterPro" id="IPR036936">
    <property type="entry name" value="CRIB_dom_sf"/>
</dbReference>
<dbReference type="SMART" id="SM00285">
    <property type="entry name" value="PBD"/>
    <property type="match status" value="1"/>
</dbReference>
<dbReference type="InterPro" id="IPR000719">
    <property type="entry name" value="Prot_kinase_dom"/>
</dbReference>
<evidence type="ECO:0000256" key="2">
    <source>
        <dbReference type="ARBA" id="ARBA00022741"/>
    </source>
</evidence>
<dbReference type="PROSITE" id="PS50011">
    <property type="entry name" value="PROTEIN_KINASE_DOM"/>
    <property type="match status" value="1"/>
</dbReference>
<name>A0A915E366_9BILA</name>
<protein>
    <recommendedName>
        <fullName evidence="1">non-specific serine/threonine protein kinase</fullName>
        <ecNumber evidence="1">2.7.11.1</ecNumber>
    </recommendedName>
</protein>
<organism evidence="6 7">
    <name type="scientific">Ditylenchus dipsaci</name>
    <dbReference type="NCBI Taxonomy" id="166011"/>
    <lineage>
        <taxon>Eukaryota</taxon>
        <taxon>Metazoa</taxon>
        <taxon>Ecdysozoa</taxon>
        <taxon>Nematoda</taxon>
        <taxon>Chromadorea</taxon>
        <taxon>Rhabditida</taxon>
        <taxon>Tylenchina</taxon>
        <taxon>Tylenchomorpha</taxon>
        <taxon>Sphaerularioidea</taxon>
        <taxon>Anguinidae</taxon>
        <taxon>Anguininae</taxon>
        <taxon>Ditylenchus</taxon>
    </lineage>
</organism>
<dbReference type="GO" id="GO:0005524">
    <property type="term" value="F:ATP binding"/>
    <property type="evidence" value="ECO:0007669"/>
    <property type="project" value="UniProtKB-KW"/>
</dbReference>
<sequence length="379" mass="42243">MRRNGGNRKSFKKSDISKPLNFEHRIHAEITNGGDIRGLPIQWQALLDSDVAKKSRPRPLIDASCITANDVSRIKTIVRGDVGPVSNSPSSCTTPIHTEQKPRHTTFSRNVAFSEEQQSPSIVYLRANSKLSDEQFRSALLAIVDRGSTGIVYSSYVLSRKIQVAVKCMNIWKQKDENLKIFGSYLVGEELWVVMELMDSGSLTNIVTKKRMEESLIATVSVQCLQALALLHSRGIIHRDVKSDSILLNAQGVVKISDFGFCGQINSKVTKRSSLLGTPYWFSSQVASRSEYGTDADIWSFGITVLEMIFGEPPYFNELPEVAMQKIIDLPPPRIPASIKISPELESFVSAMLTKDSNERPSAVQLLKQLRSMQQVVIE</sequence>
<reference evidence="7" key="1">
    <citation type="submission" date="2022-11" db="UniProtKB">
        <authorList>
            <consortium name="WormBaseParasite"/>
        </authorList>
    </citation>
    <scope>IDENTIFICATION</scope>
</reference>
<dbReference type="PANTHER" id="PTHR45832">
    <property type="entry name" value="SERINE/THREONINE-PROTEIN KINASE SAMKA-RELATED-RELATED"/>
    <property type="match status" value="1"/>
</dbReference>
<dbReference type="Pfam" id="PF00069">
    <property type="entry name" value="Pkinase"/>
    <property type="match status" value="1"/>
</dbReference>
<dbReference type="SUPFAM" id="SSF56112">
    <property type="entry name" value="Protein kinase-like (PK-like)"/>
    <property type="match status" value="1"/>
</dbReference>
<dbReference type="Gene3D" id="1.10.510.10">
    <property type="entry name" value="Transferase(Phosphotransferase) domain 1"/>
    <property type="match status" value="1"/>
</dbReference>
<dbReference type="GO" id="GO:0004674">
    <property type="term" value="F:protein serine/threonine kinase activity"/>
    <property type="evidence" value="ECO:0007669"/>
    <property type="project" value="UniProtKB-EC"/>
</dbReference>
<accession>A0A915E366</accession>
<dbReference type="EC" id="2.7.11.1" evidence="1"/>
<dbReference type="InterPro" id="IPR051931">
    <property type="entry name" value="PAK3-like"/>
</dbReference>
<dbReference type="InterPro" id="IPR000095">
    <property type="entry name" value="CRIB_dom"/>
</dbReference>
<dbReference type="InterPro" id="IPR011009">
    <property type="entry name" value="Kinase-like_dom_sf"/>
</dbReference>
<feature type="domain" description="CRIB" evidence="5">
    <location>
        <begin position="16"/>
        <end position="29"/>
    </location>
</feature>
<keyword evidence="3" id="KW-0067">ATP-binding</keyword>
<dbReference type="AlphaFoldDB" id="A0A915E366"/>
<dbReference type="WBParaSite" id="jg2599">
    <property type="protein sequence ID" value="jg2599"/>
    <property type="gene ID" value="jg2599"/>
</dbReference>
<feature type="domain" description="Protein kinase" evidence="4">
    <location>
        <begin position="71"/>
        <end position="377"/>
    </location>
</feature>
<evidence type="ECO:0000313" key="7">
    <source>
        <dbReference type="WBParaSite" id="jg2599"/>
    </source>
</evidence>
<evidence type="ECO:0000256" key="3">
    <source>
        <dbReference type="ARBA" id="ARBA00022840"/>
    </source>
</evidence>
<dbReference type="Gene3D" id="3.90.810.10">
    <property type="entry name" value="CRIB domain"/>
    <property type="match status" value="1"/>
</dbReference>
<evidence type="ECO:0000259" key="5">
    <source>
        <dbReference type="PROSITE" id="PS50108"/>
    </source>
</evidence>
<keyword evidence="2" id="KW-0547">Nucleotide-binding</keyword>
<dbReference type="PROSITE" id="PS50108">
    <property type="entry name" value="CRIB"/>
    <property type="match status" value="1"/>
</dbReference>
<evidence type="ECO:0000256" key="1">
    <source>
        <dbReference type="ARBA" id="ARBA00012513"/>
    </source>
</evidence>
<dbReference type="Proteomes" id="UP000887574">
    <property type="component" value="Unplaced"/>
</dbReference>
<evidence type="ECO:0000259" key="4">
    <source>
        <dbReference type="PROSITE" id="PS50011"/>
    </source>
</evidence>
<evidence type="ECO:0000313" key="6">
    <source>
        <dbReference type="Proteomes" id="UP000887574"/>
    </source>
</evidence>